<organism evidence="2 3">
    <name type="scientific">Microtetraspora malaysiensis</name>
    <dbReference type="NCBI Taxonomy" id="161358"/>
    <lineage>
        <taxon>Bacteria</taxon>
        <taxon>Bacillati</taxon>
        <taxon>Actinomycetota</taxon>
        <taxon>Actinomycetes</taxon>
        <taxon>Streptosporangiales</taxon>
        <taxon>Streptosporangiaceae</taxon>
        <taxon>Microtetraspora</taxon>
    </lineage>
</organism>
<dbReference type="Pfam" id="PF01636">
    <property type="entry name" value="APH"/>
    <property type="match status" value="1"/>
</dbReference>
<sequence length="269" mass="29962">MGDRRNTHVVEMRADVVVKRYRSWSYGQPEREWRALKLLHEHVPGVAPVPVSAHLDEDPPTVVMSRLSGAGLEGPITTDLADAIAETLARIHEAIPQPALTGLPPRAGDPVELLNQVRGWSVAPPDPRGDAVLSEALAAGADWVHRPTLEKSLMRPAPPVFGTGDGNLANYLWDGTDLRLVDFEYSGRSDRAFELAEVVEHVSVRASRSGMTRVLDRFELSAAELRRFRECRRLLALYWLLRIPAHSQRRPGDRTDILAEQATWVLTLL</sequence>
<dbReference type="EMBL" id="JBIASD010000005">
    <property type="protein sequence ID" value="MFF3665925.1"/>
    <property type="molecule type" value="Genomic_DNA"/>
</dbReference>
<comment type="caution">
    <text evidence="2">The sequence shown here is derived from an EMBL/GenBank/DDBJ whole genome shotgun (WGS) entry which is preliminary data.</text>
</comment>
<name>A0ABW6SQ92_9ACTN</name>
<reference evidence="2 3" key="1">
    <citation type="submission" date="2024-10" db="EMBL/GenBank/DDBJ databases">
        <title>The Natural Products Discovery Center: Release of the First 8490 Sequenced Strains for Exploring Actinobacteria Biosynthetic Diversity.</title>
        <authorList>
            <person name="Kalkreuter E."/>
            <person name="Kautsar S.A."/>
            <person name="Yang D."/>
            <person name="Bader C.D."/>
            <person name="Teijaro C.N."/>
            <person name="Fluegel L."/>
            <person name="Davis C.M."/>
            <person name="Simpson J.R."/>
            <person name="Lauterbach L."/>
            <person name="Steele A.D."/>
            <person name="Gui C."/>
            <person name="Meng S."/>
            <person name="Li G."/>
            <person name="Viehrig K."/>
            <person name="Ye F."/>
            <person name="Su P."/>
            <person name="Kiefer A.F."/>
            <person name="Nichols A."/>
            <person name="Cepeda A.J."/>
            <person name="Yan W."/>
            <person name="Fan B."/>
            <person name="Jiang Y."/>
            <person name="Adhikari A."/>
            <person name="Zheng C.-J."/>
            <person name="Schuster L."/>
            <person name="Cowan T.M."/>
            <person name="Smanski M.J."/>
            <person name="Chevrette M.G."/>
            <person name="De Carvalho L.P.S."/>
            <person name="Shen B."/>
        </authorList>
    </citation>
    <scope>NUCLEOTIDE SEQUENCE [LARGE SCALE GENOMIC DNA]</scope>
    <source>
        <strain evidence="2 3">NPDC002173</strain>
    </source>
</reference>
<dbReference type="RefSeq" id="WP_387410167.1">
    <property type="nucleotide sequence ID" value="NZ_JBIASD010000005.1"/>
</dbReference>
<gene>
    <name evidence="2" type="ORF">ACFYXI_10050</name>
</gene>
<proteinExistence type="predicted"/>
<dbReference type="Gene3D" id="3.90.1200.10">
    <property type="match status" value="1"/>
</dbReference>
<evidence type="ECO:0000313" key="2">
    <source>
        <dbReference type="EMBL" id="MFF3665925.1"/>
    </source>
</evidence>
<protein>
    <submittedName>
        <fullName evidence="2">Phosphotransferase</fullName>
    </submittedName>
</protein>
<dbReference type="InterPro" id="IPR002575">
    <property type="entry name" value="Aminoglycoside_PTrfase"/>
</dbReference>
<accession>A0ABW6SQ92</accession>
<dbReference type="SUPFAM" id="SSF56112">
    <property type="entry name" value="Protein kinase-like (PK-like)"/>
    <property type="match status" value="1"/>
</dbReference>
<dbReference type="Proteomes" id="UP001602013">
    <property type="component" value="Unassembled WGS sequence"/>
</dbReference>
<feature type="domain" description="Aminoglycoside phosphotransferase" evidence="1">
    <location>
        <begin position="6"/>
        <end position="209"/>
    </location>
</feature>
<dbReference type="InterPro" id="IPR011009">
    <property type="entry name" value="Kinase-like_dom_sf"/>
</dbReference>
<evidence type="ECO:0000313" key="3">
    <source>
        <dbReference type="Proteomes" id="UP001602013"/>
    </source>
</evidence>
<keyword evidence="3" id="KW-1185">Reference proteome</keyword>
<evidence type="ECO:0000259" key="1">
    <source>
        <dbReference type="Pfam" id="PF01636"/>
    </source>
</evidence>